<dbReference type="AlphaFoldDB" id="A0A0M8ZYS9"/>
<protein>
    <submittedName>
        <fullName evidence="2">Uncharacterized protein</fullName>
    </submittedName>
</protein>
<organism evidence="2 3">
    <name type="scientific">Melipona quadrifasciata</name>
    <dbReference type="NCBI Taxonomy" id="166423"/>
    <lineage>
        <taxon>Eukaryota</taxon>
        <taxon>Metazoa</taxon>
        <taxon>Ecdysozoa</taxon>
        <taxon>Arthropoda</taxon>
        <taxon>Hexapoda</taxon>
        <taxon>Insecta</taxon>
        <taxon>Pterygota</taxon>
        <taxon>Neoptera</taxon>
        <taxon>Endopterygota</taxon>
        <taxon>Hymenoptera</taxon>
        <taxon>Apocrita</taxon>
        <taxon>Aculeata</taxon>
        <taxon>Apoidea</taxon>
        <taxon>Anthophila</taxon>
        <taxon>Apidae</taxon>
        <taxon>Melipona</taxon>
    </lineage>
</organism>
<feature type="region of interest" description="Disordered" evidence="1">
    <location>
        <begin position="283"/>
        <end position="318"/>
    </location>
</feature>
<accession>A0A0M8ZYS9</accession>
<evidence type="ECO:0000256" key="1">
    <source>
        <dbReference type="SAM" id="MobiDB-lite"/>
    </source>
</evidence>
<evidence type="ECO:0000313" key="3">
    <source>
        <dbReference type="Proteomes" id="UP000053105"/>
    </source>
</evidence>
<sequence>MKVHVLYPTHPVQQLNNFNGPNSKSSRHIPLETVFKIHVKNSHYLDMSSFATTIPNSPIGSGLSSQSLLPAMPAKDTTAQLSMNQGNNSQFQKGLINFYRNPNKKKPLKVHKNYGSPLPKFHAPWGWKLSTKAETSYGPLLKRRNCGITEWWNGRGKKEVNDSFGAYGVPIAALIIKTLEILGHKIGRNRAWITEKQVTILRNGEEDETIIPQSSNTLYVCTYVHTPNTTTTTTVVVVVVLRGWDANERLKQPINEMFPNFYTFVDAEFVDVKTTFGAEVTEEKETAATSSRLGPDQLPEGKQGRGFKMAVDGPRRCA</sequence>
<dbReference type="EMBL" id="KQ435812">
    <property type="protein sequence ID" value="KOX72846.1"/>
    <property type="molecule type" value="Genomic_DNA"/>
</dbReference>
<reference evidence="2 3" key="1">
    <citation type="submission" date="2015-07" db="EMBL/GenBank/DDBJ databases">
        <title>The genome of Melipona quadrifasciata.</title>
        <authorList>
            <person name="Pan H."/>
            <person name="Kapheim K."/>
        </authorList>
    </citation>
    <scope>NUCLEOTIDE SEQUENCE [LARGE SCALE GENOMIC DNA]</scope>
    <source>
        <strain evidence="2">0111107301</strain>
        <tissue evidence="2">Whole body</tissue>
    </source>
</reference>
<proteinExistence type="predicted"/>
<dbReference type="Proteomes" id="UP000053105">
    <property type="component" value="Unassembled WGS sequence"/>
</dbReference>
<name>A0A0M8ZYS9_9HYME</name>
<gene>
    <name evidence="2" type="ORF">WN51_00786</name>
</gene>
<evidence type="ECO:0000313" key="2">
    <source>
        <dbReference type="EMBL" id="KOX72846.1"/>
    </source>
</evidence>
<keyword evidence="3" id="KW-1185">Reference proteome</keyword>